<organism evidence="2 3">
    <name type="scientific">Rhodanobacter denitrificans</name>
    <dbReference type="NCBI Taxonomy" id="666685"/>
    <lineage>
        <taxon>Bacteria</taxon>
        <taxon>Pseudomonadati</taxon>
        <taxon>Pseudomonadota</taxon>
        <taxon>Gammaproteobacteria</taxon>
        <taxon>Lysobacterales</taxon>
        <taxon>Rhodanobacteraceae</taxon>
        <taxon>Rhodanobacter</taxon>
    </lineage>
</organism>
<keyword evidence="3" id="KW-1185">Reference proteome</keyword>
<feature type="chain" id="PRO_5004056309" description="Transporter" evidence="1">
    <location>
        <begin position="30"/>
        <end position="307"/>
    </location>
</feature>
<dbReference type="HOGENOM" id="CLU_930220_0_0_6"/>
<protein>
    <recommendedName>
        <fullName evidence="4">Transporter</fullName>
    </recommendedName>
</protein>
<reference evidence="2 3" key="1">
    <citation type="submission" date="2012-04" db="EMBL/GenBank/DDBJ databases">
        <title>Complete genome of Rhodanobacter sp. 2APBS1.</title>
        <authorList>
            <consortium name="US DOE Joint Genome Institute"/>
            <person name="Huntemann M."/>
            <person name="Wei C.-L."/>
            <person name="Han J."/>
            <person name="Detter J.C."/>
            <person name="Han C."/>
            <person name="Tapia R."/>
            <person name="Munk A.C.C."/>
            <person name="Chen A."/>
            <person name="Krypides N."/>
            <person name="Mavromatis K."/>
            <person name="Markowitz V."/>
            <person name="Szeto E."/>
            <person name="Ivanova N."/>
            <person name="Mikhailova N."/>
            <person name="Ovchinnikova G."/>
            <person name="Pagani I."/>
            <person name="Pati A."/>
            <person name="Goodwin L."/>
            <person name="Peters L."/>
            <person name="Pitluck S."/>
            <person name="Woyke T."/>
            <person name="Prakash O."/>
            <person name="Elkins J."/>
            <person name="Brown S."/>
            <person name="Palumbo A."/>
            <person name="Hemme C."/>
            <person name="Zhou J."/>
            <person name="Watson D."/>
            <person name="Jardine P."/>
            <person name="Kostka J."/>
            <person name="Green S."/>
        </authorList>
    </citation>
    <scope>NUCLEOTIDE SEQUENCE [LARGE SCALE GENOMIC DNA]</scope>
    <source>
        <strain evidence="2 3">2APBS1</strain>
    </source>
</reference>
<evidence type="ECO:0008006" key="4">
    <source>
        <dbReference type="Google" id="ProtNLM"/>
    </source>
</evidence>
<sequence length="307" mass="34091" precursor="true">MTSITPPYHRVTRRLAALMACLLPALAAAAPITFNTALPVAQGQWLLREQYVQRYRYDNAATLGRNVHIGALGNVLAYGATSRLTLFAVTPWYLDKTLNRTTTMGHMRLTTLGLGDTQLFARYTLFQRDAVGRSFRIASLAGVIAPTGSSNTVDRFGRLPRPFQNGTGAWGGLAGVVATYQTLAWEFDADATYQATGTHDDYRAGAVSQLDGSFQYRLWPRRLGTGVPRFLYGVLETNLIHTDRDRMNGLDVADSGGTQWFVSPGLQFVTMNYVLEAAVQLPVAQHMNGHVLRDRYIFHIGFRTHFR</sequence>
<evidence type="ECO:0000313" key="2">
    <source>
        <dbReference type="EMBL" id="AGG90851.1"/>
    </source>
</evidence>
<dbReference type="KEGG" id="rhd:R2APBS1_3793"/>
<dbReference type="AlphaFoldDB" id="M4NTN3"/>
<feature type="signal peptide" evidence="1">
    <location>
        <begin position="1"/>
        <end position="29"/>
    </location>
</feature>
<accession>M4NTN3</accession>
<evidence type="ECO:0000256" key="1">
    <source>
        <dbReference type="SAM" id="SignalP"/>
    </source>
</evidence>
<keyword evidence="1" id="KW-0732">Signal</keyword>
<gene>
    <name evidence="2" type="ORF">R2APBS1_3793</name>
</gene>
<dbReference type="OrthoDB" id="5450709at2"/>
<dbReference type="STRING" id="666685.R2APBS1_3793"/>
<dbReference type="eggNOG" id="COG4313">
    <property type="taxonomic scope" value="Bacteria"/>
</dbReference>
<proteinExistence type="predicted"/>
<name>M4NTN3_9GAMM</name>
<dbReference type="Proteomes" id="UP000011859">
    <property type="component" value="Chromosome"/>
</dbReference>
<dbReference type="EMBL" id="CP003470">
    <property type="protein sequence ID" value="AGG90851.1"/>
    <property type="molecule type" value="Genomic_DNA"/>
</dbReference>
<dbReference type="RefSeq" id="WP_015449090.1">
    <property type="nucleotide sequence ID" value="NC_020541.1"/>
</dbReference>
<evidence type="ECO:0000313" key="3">
    <source>
        <dbReference type="Proteomes" id="UP000011859"/>
    </source>
</evidence>